<feature type="transmembrane region" description="Helical" evidence="2">
    <location>
        <begin position="228"/>
        <end position="247"/>
    </location>
</feature>
<feature type="transmembrane region" description="Helical" evidence="2">
    <location>
        <begin position="21"/>
        <end position="39"/>
    </location>
</feature>
<dbReference type="RefSeq" id="WP_043843823.1">
    <property type="nucleotide sequence ID" value="NZ_AQQW01000004.1"/>
</dbReference>
<dbReference type="EMBL" id="AQQW01000004">
    <property type="protein sequence ID" value="ETW13339.1"/>
    <property type="molecule type" value="Genomic_DNA"/>
</dbReference>
<evidence type="ECO:0000256" key="1">
    <source>
        <dbReference type="SAM" id="MobiDB-lite"/>
    </source>
</evidence>
<name>W4HKT5_9RHOB</name>
<dbReference type="InterPro" id="IPR009597">
    <property type="entry name" value="DUF1206"/>
</dbReference>
<feature type="transmembrane region" description="Helical" evidence="2">
    <location>
        <begin position="181"/>
        <end position="208"/>
    </location>
</feature>
<sequence length="291" mass="29794">MADKAPAWVVPVMRAGYTSRAIVYTVVGGLALAAALDGGQAEGTTGALADLKSEPFGTALLWVIAVGLVCYAIWRFIAAALDLERRGDDSSGLFARGGLVVTGLIHAALGVSVAGLALGGGGGGGSGAEDWTARLMSWPYGRWIAAAIALGIAGAGVYYIHKGIAQKYKRTMRVTPTTQKLDPALQAGFIAQGTLIAIVGLLMGLAALQSNPEQAGGVGDALAQVRSVPYGRVALGVIALGVLGFALENLVEARYRIVPARAGSDVETLAQRAKQKAQDAQNEAKKAAQGN</sequence>
<protein>
    <recommendedName>
        <fullName evidence="3">DUF1206 domain-containing protein</fullName>
    </recommendedName>
</protein>
<feature type="domain" description="DUF1206" evidence="3">
    <location>
        <begin position="15"/>
        <end position="80"/>
    </location>
</feature>
<keyword evidence="2" id="KW-1133">Transmembrane helix</keyword>
<dbReference type="Proteomes" id="UP000019063">
    <property type="component" value="Unassembled WGS sequence"/>
</dbReference>
<feature type="transmembrane region" description="Helical" evidence="2">
    <location>
        <begin position="59"/>
        <end position="81"/>
    </location>
</feature>
<comment type="caution">
    <text evidence="4">The sequence shown here is derived from an EMBL/GenBank/DDBJ whole genome shotgun (WGS) entry which is preliminary data.</text>
</comment>
<evidence type="ECO:0000313" key="4">
    <source>
        <dbReference type="EMBL" id="ETW13339.1"/>
    </source>
</evidence>
<evidence type="ECO:0000313" key="5">
    <source>
        <dbReference type="Proteomes" id="UP000019063"/>
    </source>
</evidence>
<reference evidence="4 5" key="1">
    <citation type="journal article" date="2014" name="Antonie Van Leeuwenhoek">
        <title>Roseivivax atlanticus sp. nov., isolated from surface seawater of the Atlantic Ocean.</title>
        <authorList>
            <person name="Li G."/>
            <person name="Lai Q."/>
            <person name="Liu X."/>
            <person name="Sun F."/>
            <person name="Shao Z."/>
        </authorList>
    </citation>
    <scope>NUCLEOTIDE SEQUENCE [LARGE SCALE GENOMIC DNA]</scope>
    <source>
        <strain evidence="4 5">22II-s10s</strain>
    </source>
</reference>
<organism evidence="4 5">
    <name type="scientific">Roseivivax marinus</name>
    <dbReference type="NCBI Taxonomy" id="1379903"/>
    <lineage>
        <taxon>Bacteria</taxon>
        <taxon>Pseudomonadati</taxon>
        <taxon>Pseudomonadota</taxon>
        <taxon>Alphaproteobacteria</taxon>
        <taxon>Rhodobacterales</taxon>
        <taxon>Roseobacteraceae</taxon>
        <taxon>Roseivivax</taxon>
    </lineage>
</organism>
<evidence type="ECO:0000256" key="2">
    <source>
        <dbReference type="SAM" id="Phobius"/>
    </source>
</evidence>
<proteinExistence type="predicted"/>
<keyword evidence="2" id="KW-0472">Membrane</keyword>
<feature type="domain" description="DUF1206" evidence="3">
    <location>
        <begin position="98"/>
        <end position="164"/>
    </location>
</feature>
<dbReference type="STRING" id="1379903.ATO8_09006"/>
<dbReference type="eggNOG" id="ENOG502Z854">
    <property type="taxonomic scope" value="Bacteria"/>
</dbReference>
<feature type="domain" description="DUF1206" evidence="3">
    <location>
        <begin position="187"/>
        <end position="256"/>
    </location>
</feature>
<dbReference type="AlphaFoldDB" id="W4HKT5"/>
<dbReference type="Pfam" id="PF06724">
    <property type="entry name" value="DUF1206"/>
    <property type="match status" value="3"/>
</dbReference>
<gene>
    <name evidence="4" type="ORF">ATO8_09006</name>
</gene>
<keyword evidence="5" id="KW-1185">Reference proteome</keyword>
<feature type="region of interest" description="Disordered" evidence="1">
    <location>
        <begin position="269"/>
        <end position="291"/>
    </location>
</feature>
<feature type="transmembrane region" description="Helical" evidence="2">
    <location>
        <begin position="93"/>
        <end position="120"/>
    </location>
</feature>
<evidence type="ECO:0000259" key="3">
    <source>
        <dbReference type="Pfam" id="PF06724"/>
    </source>
</evidence>
<feature type="compositionally biased region" description="Basic and acidic residues" evidence="1">
    <location>
        <begin position="282"/>
        <end position="291"/>
    </location>
</feature>
<accession>W4HKT5</accession>
<feature type="transmembrane region" description="Helical" evidence="2">
    <location>
        <begin position="140"/>
        <end position="160"/>
    </location>
</feature>
<keyword evidence="2" id="KW-0812">Transmembrane</keyword>